<evidence type="ECO:0000256" key="2">
    <source>
        <dbReference type="ARBA" id="ARBA00022692"/>
    </source>
</evidence>
<keyword evidence="4 5" id="KW-0472">Membrane</keyword>
<dbReference type="AlphaFoldDB" id="A0A8E2JLJ8"/>
<feature type="transmembrane region" description="Helical" evidence="5">
    <location>
        <begin position="134"/>
        <end position="153"/>
    </location>
</feature>
<dbReference type="EMBL" id="KV751105">
    <property type="protein sequence ID" value="OCL01593.1"/>
    <property type="molecule type" value="Genomic_DNA"/>
</dbReference>
<feature type="transmembrane region" description="Helical" evidence="5">
    <location>
        <begin position="21"/>
        <end position="40"/>
    </location>
</feature>
<dbReference type="Proteomes" id="UP000250140">
    <property type="component" value="Unassembled WGS sequence"/>
</dbReference>
<dbReference type="PANTHER" id="PTHR10989:SF16">
    <property type="entry name" value="AT02829P-RELATED"/>
    <property type="match status" value="1"/>
</dbReference>
<dbReference type="OrthoDB" id="1898221at2759"/>
<evidence type="ECO:0000256" key="4">
    <source>
        <dbReference type="ARBA" id="ARBA00023136"/>
    </source>
</evidence>
<feature type="transmembrane region" description="Helical" evidence="5">
    <location>
        <begin position="202"/>
        <end position="227"/>
    </location>
</feature>
<dbReference type="PANTHER" id="PTHR10989">
    <property type="entry name" value="ANDROGEN-INDUCED PROTEIN 1-RELATED"/>
    <property type="match status" value="1"/>
</dbReference>
<evidence type="ECO:0000313" key="6">
    <source>
        <dbReference type="EMBL" id="OCL01593.1"/>
    </source>
</evidence>
<dbReference type="GO" id="GO:0012505">
    <property type="term" value="C:endomembrane system"/>
    <property type="evidence" value="ECO:0007669"/>
    <property type="project" value="UniProtKB-SubCell"/>
</dbReference>
<feature type="transmembrane region" description="Helical" evidence="5">
    <location>
        <begin position="165"/>
        <end position="182"/>
    </location>
</feature>
<keyword evidence="7" id="KW-1185">Reference proteome</keyword>
<gene>
    <name evidence="6" type="ORF">AOQ84DRAFT_218076</name>
</gene>
<proteinExistence type="predicted"/>
<organism evidence="6 7">
    <name type="scientific">Glonium stellatum</name>
    <dbReference type="NCBI Taxonomy" id="574774"/>
    <lineage>
        <taxon>Eukaryota</taxon>
        <taxon>Fungi</taxon>
        <taxon>Dikarya</taxon>
        <taxon>Ascomycota</taxon>
        <taxon>Pezizomycotina</taxon>
        <taxon>Dothideomycetes</taxon>
        <taxon>Pleosporomycetidae</taxon>
        <taxon>Gloniales</taxon>
        <taxon>Gloniaceae</taxon>
        <taxon>Glonium</taxon>
    </lineage>
</organism>
<sequence length="241" mass="26492">MSASKVAEELSRRHPLQRLESPSRGISAVLHAIGLVSYALSFKYLVDHPNIINESYGWHMQYLTIIGLSLATATFASGLLADLTLSTRLFSLKNGLAVTAAPLEVLISILYWGLRIIDPALVMPTWAPPLETSADLGFHFAPAFLLTLDLLLLSPPWPSSTLASAKTLVISTAFAFAYWFWVELCYTHNGFYPYPLFTALSTPWRVALFAFSGVLMTASAFGLRATYGWVNGVEMRKAKAT</sequence>
<reference evidence="6 7" key="1">
    <citation type="journal article" date="2016" name="Nat. Commun.">
        <title>Ectomycorrhizal ecology is imprinted in the genome of the dominant symbiotic fungus Cenococcum geophilum.</title>
        <authorList>
            <consortium name="DOE Joint Genome Institute"/>
            <person name="Peter M."/>
            <person name="Kohler A."/>
            <person name="Ohm R.A."/>
            <person name="Kuo A."/>
            <person name="Krutzmann J."/>
            <person name="Morin E."/>
            <person name="Arend M."/>
            <person name="Barry K.W."/>
            <person name="Binder M."/>
            <person name="Choi C."/>
            <person name="Clum A."/>
            <person name="Copeland A."/>
            <person name="Grisel N."/>
            <person name="Haridas S."/>
            <person name="Kipfer T."/>
            <person name="LaButti K."/>
            <person name="Lindquist E."/>
            <person name="Lipzen A."/>
            <person name="Maire R."/>
            <person name="Meier B."/>
            <person name="Mihaltcheva S."/>
            <person name="Molinier V."/>
            <person name="Murat C."/>
            <person name="Poggeler S."/>
            <person name="Quandt C.A."/>
            <person name="Sperisen C."/>
            <person name="Tritt A."/>
            <person name="Tisserant E."/>
            <person name="Crous P.W."/>
            <person name="Henrissat B."/>
            <person name="Nehls U."/>
            <person name="Egli S."/>
            <person name="Spatafora J.W."/>
            <person name="Grigoriev I.V."/>
            <person name="Martin F.M."/>
        </authorList>
    </citation>
    <scope>NUCLEOTIDE SEQUENCE [LARGE SCALE GENOMIC DNA]</scope>
    <source>
        <strain evidence="6 7">CBS 207.34</strain>
    </source>
</reference>
<feature type="transmembrane region" description="Helical" evidence="5">
    <location>
        <begin position="60"/>
        <end position="83"/>
    </location>
</feature>
<evidence type="ECO:0000256" key="3">
    <source>
        <dbReference type="ARBA" id="ARBA00022989"/>
    </source>
</evidence>
<comment type="subcellular location">
    <subcellularLocation>
        <location evidence="1">Endomembrane system</location>
        <topology evidence="1">Multi-pass membrane protein</topology>
    </subcellularLocation>
</comment>
<evidence type="ECO:0008006" key="8">
    <source>
        <dbReference type="Google" id="ProtNLM"/>
    </source>
</evidence>
<name>A0A8E2JLJ8_9PEZI</name>
<evidence type="ECO:0000256" key="5">
    <source>
        <dbReference type="SAM" id="Phobius"/>
    </source>
</evidence>
<dbReference type="GO" id="GO:0016020">
    <property type="term" value="C:membrane"/>
    <property type="evidence" value="ECO:0007669"/>
    <property type="project" value="InterPro"/>
</dbReference>
<keyword evidence="2 5" id="KW-0812">Transmembrane</keyword>
<accession>A0A8E2JLJ8</accession>
<dbReference type="InterPro" id="IPR006838">
    <property type="entry name" value="ADTRP_AIG1"/>
</dbReference>
<evidence type="ECO:0000313" key="7">
    <source>
        <dbReference type="Proteomes" id="UP000250140"/>
    </source>
</evidence>
<keyword evidence="3 5" id="KW-1133">Transmembrane helix</keyword>
<feature type="transmembrane region" description="Helical" evidence="5">
    <location>
        <begin position="95"/>
        <end position="114"/>
    </location>
</feature>
<protein>
    <recommendedName>
        <fullName evidence="8">FAR-17a/AIG1-like protein</fullName>
    </recommendedName>
</protein>
<evidence type="ECO:0000256" key="1">
    <source>
        <dbReference type="ARBA" id="ARBA00004127"/>
    </source>
</evidence>
<dbReference type="Pfam" id="PF04750">
    <property type="entry name" value="Far-17a_AIG1"/>
    <property type="match status" value="1"/>
</dbReference>